<organism evidence="1 2">
    <name type="scientific">Didymella exigua CBS 183.55</name>
    <dbReference type="NCBI Taxonomy" id="1150837"/>
    <lineage>
        <taxon>Eukaryota</taxon>
        <taxon>Fungi</taxon>
        <taxon>Dikarya</taxon>
        <taxon>Ascomycota</taxon>
        <taxon>Pezizomycotina</taxon>
        <taxon>Dothideomycetes</taxon>
        <taxon>Pleosporomycetidae</taxon>
        <taxon>Pleosporales</taxon>
        <taxon>Pleosporineae</taxon>
        <taxon>Didymellaceae</taxon>
        <taxon>Didymella</taxon>
    </lineage>
</organism>
<sequence length="60" mass="6753">MADNALESDNTLLTSTLPEEDTIHIVPKGYYQQDCLRQAQLKAKGSKQLCSIDLRSKDRT</sequence>
<dbReference type="EMBL" id="ML978971">
    <property type="protein sequence ID" value="KAF1927815.1"/>
    <property type="molecule type" value="Genomic_DNA"/>
</dbReference>
<keyword evidence="2" id="KW-1185">Reference proteome</keyword>
<accession>A0A6A5RHK7</accession>
<dbReference type="AlphaFoldDB" id="A0A6A5RHK7"/>
<reference evidence="1" key="1">
    <citation type="journal article" date="2020" name="Stud. Mycol.">
        <title>101 Dothideomycetes genomes: a test case for predicting lifestyles and emergence of pathogens.</title>
        <authorList>
            <person name="Haridas S."/>
            <person name="Albert R."/>
            <person name="Binder M."/>
            <person name="Bloem J."/>
            <person name="Labutti K."/>
            <person name="Salamov A."/>
            <person name="Andreopoulos B."/>
            <person name="Baker S."/>
            <person name="Barry K."/>
            <person name="Bills G."/>
            <person name="Bluhm B."/>
            <person name="Cannon C."/>
            <person name="Castanera R."/>
            <person name="Culley D."/>
            <person name="Daum C."/>
            <person name="Ezra D."/>
            <person name="Gonzalez J."/>
            <person name="Henrissat B."/>
            <person name="Kuo A."/>
            <person name="Liang C."/>
            <person name="Lipzen A."/>
            <person name="Lutzoni F."/>
            <person name="Magnuson J."/>
            <person name="Mondo S."/>
            <person name="Nolan M."/>
            <person name="Ohm R."/>
            <person name="Pangilinan J."/>
            <person name="Park H.-J."/>
            <person name="Ramirez L."/>
            <person name="Alfaro M."/>
            <person name="Sun H."/>
            <person name="Tritt A."/>
            <person name="Yoshinaga Y."/>
            <person name="Zwiers L.-H."/>
            <person name="Turgeon B."/>
            <person name="Goodwin S."/>
            <person name="Spatafora J."/>
            <person name="Crous P."/>
            <person name="Grigoriev I."/>
        </authorList>
    </citation>
    <scope>NUCLEOTIDE SEQUENCE</scope>
    <source>
        <strain evidence="1">CBS 183.55</strain>
    </source>
</reference>
<protein>
    <submittedName>
        <fullName evidence="1">Uncharacterized protein</fullName>
    </submittedName>
</protein>
<dbReference type="GeneID" id="54350571"/>
<name>A0A6A5RHK7_9PLEO</name>
<dbReference type="Proteomes" id="UP000800082">
    <property type="component" value="Unassembled WGS sequence"/>
</dbReference>
<dbReference type="RefSeq" id="XP_033448067.1">
    <property type="nucleotide sequence ID" value="XM_033592903.1"/>
</dbReference>
<gene>
    <name evidence="1" type="ORF">M421DRAFT_421655</name>
</gene>
<evidence type="ECO:0000313" key="1">
    <source>
        <dbReference type="EMBL" id="KAF1927815.1"/>
    </source>
</evidence>
<dbReference type="OrthoDB" id="3937064at2759"/>
<proteinExistence type="predicted"/>
<evidence type="ECO:0000313" key="2">
    <source>
        <dbReference type="Proteomes" id="UP000800082"/>
    </source>
</evidence>